<evidence type="ECO:0000313" key="3">
    <source>
        <dbReference type="WBParaSite" id="ACRNAN_scaffold3894.g20398.t2"/>
    </source>
</evidence>
<dbReference type="Proteomes" id="UP000887540">
    <property type="component" value="Unplaced"/>
</dbReference>
<dbReference type="InterPro" id="IPR032396">
    <property type="entry name" value="SAS-6_N"/>
</dbReference>
<dbReference type="InterPro" id="IPR038558">
    <property type="entry name" value="SAS-6_N_sf"/>
</dbReference>
<keyword evidence="2" id="KW-1185">Reference proteome</keyword>
<reference evidence="3" key="1">
    <citation type="submission" date="2022-11" db="UniProtKB">
        <authorList>
            <consortium name="WormBaseParasite"/>
        </authorList>
    </citation>
    <scope>IDENTIFICATION</scope>
</reference>
<evidence type="ECO:0000313" key="2">
    <source>
        <dbReference type="Proteomes" id="UP000887540"/>
    </source>
</evidence>
<sequence length="541" mass="63363">MSVNYNGKLDASITNDINDKNILQQVYVSIVPKKSGTNQEFAFTVLKENDAASPGFIGTLMVNSKDFDYLKKAHKLDCKFEDFPILVEGVVENSYAQLHIAEGTCRVIFHGENVHFELKTKLYPGRLADYFVENAQKIANDVPTPDVEPLLLQMWNQILQMWNQILQMWNHKASVLELKKTPAECENDRRAEKIECSDEIEEDGKIAELFKKLPNKFWEGVFKYVSRDDLDICMRIWRKWKYIIERGTMLKEMKQIRVVSLKHGYSPSSRFMIDLTSQRGKQISMIEGAGLLNPKHILKNSIVKEMNESFRIHGGELKDQLMKINKLICDRIKVKSFILCFEVLDAFGDKLERFHGFFPKYVKAYELTIRGIYFNVLFKEESWKNLDFETDTEVNIETFLTDFNFSSYIDTFKEFISGNYLIHSKLRQLKLTCVNAYHHIITTDTYHHIFNSIIEAFRESTNLDKFLKSFLFEFSYSESLVEEFRYNFEENYFKLIDNEQDHLDTSTFRLSHSKLNRALEAIICKDCGSPYLNVTFKMVEL</sequence>
<dbReference type="Gene3D" id="2.170.210.20">
    <property type="entry name" value="Spindle assembly abnormal protein 6, N-terminal domain"/>
    <property type="match status" value="1"/>
</dbReference>
<feature type="domain" description="Spindle assembly abnormal protein 6 N-terminal" evidence="1">
    <location>
        <begin position="18"/>
        <end position="94"/>
    </location>
</feature>
<dbReference type="WBParaSite" id="ACRNAN_scaffold3894.g20398.t2">
    <property type="protein sequence ID" value="ACRNAN_scaffold3894.g20398.t2"/>
    <property type="gene ID" value="ACRNAN_scaffold3894.g20398"/>
</dbReference>
<evidence type="ECO:0000259" key="1">
    <source>
        <dbReference type="Pfam" id="PF16531"/>
    </source>
</evidence>
<name>A0A914DUT9_9BILA</name>
<dbReference type="AlphaFoldDB" id="A0A914DUT9"/>
<protein>
    <submittedName>
        <fullName evidence="3">F-box domain-containing protein</fullName>
    </submittedName>
</protein>
<proteinExistence type="predicted"/>
<dbReference type="Pfam" id="PF16531">
    <property type="entry name" value="SAS-6_N"/>
    <property type="match status" value="1"/>
</dbReference>
<accession>A0A914DUT9</accession>
<organism evidence="2 3">
    <name type="scientific">Acrobeloides nanus</name>
    <dbReference type="NCBI Taxonomy" id="290746"/>
    <lineage>
        <taxon>Eukaryota</taxon>
        <taxon>Metazoa</taxon>
        <taxon>Ecdysozoa</taxon>
        <taxon>Nematoda</taxon>
        <taxon>Chromadorea</taxon>
        <taxon>Rhabditida</taxon>
        <taxon>Tylenchina</taxon>
        <taxon>Cephalobomorpha</taxon>
        <taxon>Cephaloboidea</taxon>
        <taxon>Cephalobidae</taxon>
        <taxon>Acrobeloides</taxon>
    </lineage>
</organism>